<proteinExistence type="inferred from homology"/>
<dbReference type="InterPro" id="IPR004424">
    <property type="entry name" value="IspE"/>
</dbReference>
<evidence type="ECO:0000256" key="2">
    <source>
        <dbReference type="ARBA" id="ARBA00012052"/>
    </source>
</evidence>
<protein>
    <recommendedName>
        <fullName evidence="3 10">4-diphosphocytidyl-2-C-methyl-D-erythritol kinase</fullName>
        <shortName evidence="10">CMK</shortName>
        <ecNumber evidence="2 10">2.7.1.148</ecNumber>
    </recommendedName>
    <alternativeName>
        <fullName evidence="9 10">4-(cytidine-5'-diphospho)-2-C-methyl-D-erythritol kinase</fullName>
    </alternativeName>
</protein>
<accession>A0ABX7M7B2</accession>
<dbReference type="GO" id="GO:0050515">
    <property type="term" value="F:4-(cytidine 5'-diphospho)-2-C-methyl-D-erythritol kinase activity"/>
    <property type="evidence" value="ECO:0007669"/>
    <property type="project" value="UniProtKB-EC"/>
</dbReference>
<comment type="catalytic activity">
    <reaction evidence="10">
        <text>4-CDP-2-C-methyl-D-erythritol + ATP = 4-CDP-2-C-methyl-D-erythritol 2-phosphate + ADP + H(+)</text>
        <dbReference type="Rhea" id="RHEA:18437"/>
        <dbReference type="ChEBI" id="CHEBI:15378"/>
        <dbReference type="ChEBI" id="CHEBI:30616"/>
        <dbReference type="ChEBI" id="CHEBI:57823"/>
        <dbReference type="ChEBI" id="CHEBI:57919"/>
        <dbReference type="ChEBI" id="CHEBI:456216"/>
        <dbReference type="EC" id="2.7.1.148"/>
    </reaction>
</comment>
<dbReference type="Pfam" id="PF08544">
    <property type="entry name" value="GHMP_kinases_C"/>
    <property type="match status" value="1"/>
</dbReference>
<dbReference type="EMBL" id="CP071060">
    <property type="protein sequence ID" value="QSI77645.1"/>
    <property type="molecule type" value="Genomic_DNA"/>
</dbReference>
<dbReference type="InterPro" id="IPR013750">
    <property type="entry name" value="GHMP_kinase_C_dom"/>
</dbReference>
<evidence type="ECO:0000256" key="7">
    <source>
        <dbReference type="ARBA" id="ARBA00022840"/>
    </source>
</evidence>
<dbReference type="EC" id="2.7.1.148" evidence="2 10"/>
<evidence type="ECO:0000256" key="4">
    <source>
        <dbReference type="ARBA" id="ARBA00022679"/>
    </source>
</evidence>
<dbReference type="PIRSF" id="PIRSF010376">
    <property type="entry name" value="IspE"/>
    <property type="match status" value="1"/>
</dbReference>
<feature type="binding site" evidence="10">
    <location>
        <begin position="101"/>
        <end position="111"/>
    </location>
    <ligand>
        <name>ATP</name>
        <dbReference type="ChEBI" id="CHEBI:30616"/>
    </ligand>
</feature>
<dbReference type="SUPFAM" id="SSF54211">
    <property type="entry name" value="Ribosomal protein S5 domain 2-like"/>
    <property type="match status" value="1"/>
</dbReference>
<dbReference type="NCBIfam" id="TIGR00154">
    <property type="entry name" value="ispE"/>
    <property type="match status" value="1"/>
</dbReference>
<keyword evidence="4 10" id="KW-0808">Transferase</keyword>
<evidence type="ECO:0000256" key="9">
    <source>
        <dbReference type="ARBA" id="ARBA00032554"/>
    </source>
</evidence>
<evidence type="ECO:0000256" key="1">
    <source>
        <dbReference type="ARBA" id="ARBA00009684"/>
    </source>
</evidence>
<evidence type="ECO:0000256" key="3">
    <source>
        <dbReference type="ARBA" id="ARBA00017473"/>
    </source>
</evidence>
<keyword evidence="5 10" id="KW-0547">Nucleotide-binding</keyword>
<comment type="pathway">
    <text evidence="10">Isoprenoid biosynthesis; isopentenyl diphosphate biosynthesis via DXP pathway; isopentenyl diphosphate from 1-deoxy-D-xylulose 5-phosphate: step 3/6.</text>
</comment>
<organism evidence="13 14">
    <name type="scientific">Niveibacterium microcysteis</name>
    <dbReference type="NCBI Taxonomy" id="2811415"/>
    <lineage>
        <taxon>Bacteria</taxon>
        <taxon>Pseudomonadati</taxon>
        <taxon>Pseudomonadota</taxon>
        <taxon>Betaproteobacteria</taxon>
        <taxon>Rhodocyclales</taxon>
        <taxon>Rhodocyclaceae</taxon>
        <taxon>Niveibacterium</taxon>
    </lineage>
</organism>
<dbReference type="InterPro" id="IPR020568">
    <property type="entry name" value="Ribosomal_Su5_D2-typ_SF"/>
</dbReference>
<feature type="domain" description="GHMP kinase C-terminal" evidence="12">
    <location>
        <begin position="211"/>
        <end position="266"/>
    </location>
</feature>
<keyword evidence="6 10" id="KW-0418">Kinase</keyword>
<feature type="active site" evidence="10">
    <location>
        <position position="143"/>
    </location>
</feature>
<evidence type="ECO:0000313" key="14">
    <source>
        <dbReference type="Proteomes" id="UP000663570"/>
    </source>
</evidence>
<dbReference type="InterPro" id="IPR036554">
    <property type="entry name" value="GHMP_kinase_C_sf"/>
</dbReference>
<dbReference type="InterPro" id="IPR006204">
    <property type="entry name" value="GHMP_kinase_N_dom"/>
</dbReference>
<evidence type="ECO:0000256" key="10">
    <source>
        <dbReference type="HAMAP-Rule" id="MF_00061"/>
    </source>
</evidence>
<dbReference type="HAMAP" id="MF_00061">
    <property type="entry name" value="IspE"/>
    <property type="match status" value="1"/>
</dbReference>
<dbReference type="Proteomes" id="UP000663570">
    <property type="component" value="Chromosome"/>
</dbReference>
<feature type="domain" description="GHMP kinase N-terminal" evidence="11">
    <location>
        <begin position="74"/>
        <end position="151"/>
    </location>
</feature>
<keyword evidence="8 10" id="KW-0414">Isoprene biosynthesis</keyword>
<gene>
    <name evidence="10 13" type="primary">ispE</name>
    <name evidence="13" type="ORF">JY500_03015</name>
</gene>
<keyword evidence="7 10" id="KW-0067">ATP-binding</keyword>
<dbReference type="PANTHER" id="PTHR43527:SF2">
    <property type="entry name" value="4-DIPHOSPHOCYTIDYL-2-C-METHYL-D-ERYTHRITOL KINASE, CHLOROPLASTIC"/>
    <property type="match status" value="1"/>
</dbReference>
<dbReference type="Gene3D" id="3.30.230.10">
    <property type="match status" value="1"/>
</dbReference>
<sequence>MSGVDVRGRVARVPAPAKINLFLHVVGRRADGYHLLQSAFRLLDRSDWITLTVRDDGKINRLSELAGVPPEQDLVVRAARLLQQKAGVALGVDIEVEKRLPMGGGLGGGSSDAASILLALNVLWGVNAERETLQTWGLELGADVPFFIFGRSAFVEGVGERMQPLDLAPAWYVVVEPGVQVPTAEIFSAEDLTRNTEPTIIASFPGSPTRNDLQPVVCRRYPAVAQAVEMLGAMGDARMSGSGACVFLPCESEAEAQAVLAKLPAEVVAWSARGLDWHPLHDWAGPAR</sequence>
<evidence type="ECO:0000259" key="11">
    <source>
        <dbReference type="Pfam" id="PF00288"/>
    </source>
</evidence>
<dbReference type="Pfam" id="PF00288">
    <property type="entry name" value="GHMP_kinases_N"/>
    <property type="match status" value="1"/>
</dbReference>
<comment type="function">
    <text evidence="10">Catalyzes the phosphorylation of the position 2 hydroxy group of 4-diphosphocytidyl-2C-methyl-D-erythritol.</text>
</comment>
<evidence type="ECO:0000256" key="8">
    <source>
        <dbReference type="ARBA" id="ARBA00023229"/>
    </source>
</evidence>
<comment type="similarity">
    <text evidence="1 10">Belongs to the GHMP kinase family. IspE subfamily.</text>
</comment>
<feature type="active site" evidence="10">
    <location>
        <position position="18"/>
    </location>
</feature>
<evidence type="ECO:0000256" key="6">
    <source>
        <dbReference type="ARBA" id="ARBA00022777"/>
    </source>
</evidence>
<dbReference type="RefSeq" id="WP_206255032.1">
    <property type="nucleotide sequence ID" value="NZ_CP071060.1"/>
</dbReference>
<reference evidence="13 14" key="1">
    <citation type="submission" date="2021-02" db="EMBL/GenBank/DDBJ databases">
        <title>Niveibacterium changnyeongensis HC41.</title>
        <authorList>
            <person name="Kang M."/>
        </authorList>
    </citation>
    <scope>NUCLEOTIDE SEQUENCE [LARGE SCALE GENOMIC DNA]</scope>
    <source>
        <strain evidence="13 14">HC41</strain>
    </source>
</reference>
<dbReference type="InterPro" id="IPR014721">
    <property type="entry name" value="Ribsml_uS5_D2-typ_fold_subgr"/>
</dbReference>
<name>A0ABX7M7B2_9RHOO</name>
<dbReference type="PANTHER" id="PTHR43527">
    <property type="entry name" value="4-DIPHOSPHOCYTIDYL-2-C-METHYL-D-ERYTHRITOL KINASE, CHLOROPLASTIC"/>
    <property type="match status" value="1"/>
</dbReference>
<keyword evidence="14" id="KW-1185">Reference proteome</keyword>
<evidence type="ECO:0000256" key="5">
    <source>
        <dbReference type="ARBA" id="ARBA00022741"/>
    </source>
</evidence>
<evidence type="ECO:0000259" key="12">
    <source>
        <dbReference type="Pfam" id="PF08544"/>
    </source>
</evidence>
<evidence type="ECO:0000313" key="13">
    <source>
        <dbReference type="EMBL" id="QSI77645.1"/>
    </source>
</evidence>
<dbReference type="SUPFAM" id="SSF55060">
    <property type="entry name" value="GHMP Kinase, C-terminal domain"/>
    <property type="match status" value="1"/>
</dbReference>
<dbReference type="Gene3D" id="3.30.70.890">
    <property type="entry name" value="GHMP kinase, C-terminal domain"/>
    <property type="match status" value="1"/>
</dbReference>